<reference evidence="3" key="1">
    <citation type="submission" date="2022-09" db="EMBL/GenBank/DDBJ databases">
        <title>Intensive care unit water sources are persistently colonized with multi-drug resistant bacteria and are the site of extensive horizontal gene transfer of antibiotic resistance genes.</title>
        <authorList>
            <person name="Diorio-Toth L."/>
        </authorList>
    </citation>
    <scope>NUCLEOTIDE SEQUENCE</scope>
    <source>
        <strain evidence="3">GD03659</strain>
    </source>
</reference>
<dbReference type="Proteomes" id="UP001162318">
    <property type="component" value="Unassembled WGS sequence"/>
</dbReference>
<evidence type="ECO:0000313" key="3">
    <source>
        <dbReference type="EMBL" id="MDH2129634.1"/>
    </source>
</evidence>
<sequence>MEESDGLSRWSRLTDKHRACLDLVVERKSSKEIARVLQISKPTVDQRITAARKILDAADRDQAAVIYARLKSVYDRVTYDPVQLPPLPVLVPSDFSDGDPSSVLLLSDSIAPSIRSGDIGKDFLAPFQEGWRHDYGIPARIMIMVAMLTALVIVVFLGLGIAETLTRLVSN</sequence>
<dbReference type="Gene3D" id="1.10.10.10">
    <property type="entry name" value="Winged helix-like DNA-binding domain superfamily/Winged helix DNA-binding domain"/>
    <property type="match status" value="1"/>
</dbReference>
<dbReference type="PROSITE" id="PS50043">
    <property type="entry name" value="HTH_LUXR_2"/>
    <property type="match status" value="1"/>
</dbReference>
<comment type="caution">
    <text evidence="3">The sequence shown here is derived from an EMBL/GenBank/DDBJ whole genome shotgun (WGS) entry which is preliminary data.</text>
</comment>
<keyword evidence="1" id="KW-1133">Transmembrane helix</keyword>
<dbReference type="SMART" id="SM00421">
    <property type="entry name" value="HTH_LUXR"/>
    <property type="match status" value="1"/>
</dbReference>
<dbReference type="GO" id="GO:0006352">
    <property type="term" value="P:DNA-templated transcription initiation"/>
    <property type="evidence" value="ECO:0007669"/>
    <property type="project" value="InterPro"/>
</dbReference>
<feature type="domain" description="HTH luxR-type" evidence="2">
    <location>
        <begin position="6"/>
        <end position="71"/>
    </location>
</feature>
<dbReference type="GO" id="GO:0016987">
    <property type="term" value="F:sigma factor activity"/>
    <property type="evidence" value="ECO:0007669"/>
    <property type="project" value="InterPro"/>
</dbReference>
<accession>A0AA42WTM0</accession>
<protein>
    <submittedName>
        <fullName evidence="3">Helix-turn-helix transcriptional regulator</fullName>
    </submittedName>
</protein>
<proteinExistence type="predicted"/>
<evidence type="ECO:0000256" key="1">
    <source>
        <dbReference type="SAM" id="Phobius"/>
    </source>
</evidence>
<feature type="transmembrane region" description="Helical" evidence="1">
    <location>
        <begin position="141"/>
        <end position="162"/>
    </location>
</feature>
<dbReference type="InterPro" id="IPR013249">
    <property type="entry name" value="RNA_pol_sigma70_r4_t2"/>
</dbReference>
<dbReference type="EMBL" id="JAOCKX010000001">
    <property type="protein sequence ID" value="MDH2129634.1"/>
    <property type="molecule type" value="Genomic_DNA"/>
</dbReference>
<name>A0AA42WTM0_SPHYA</name>
<organism evidence="3 4">
    <name type="scientific">Sphingobium yanoikuyae</name>
    <name type="common">Sphingomonas yanoikuyae</name>
    <dbReference type="NCBI Taxonomy" id="13690"/>
    <lineage>
        <taxon>Bacteria</taxon>
        <taxon>Pseudomonadati</taxon>
        <taxon>Pseudomonadota</taxon>
        <taxon>Alphaproteobacteria</taxon>
        <taxon>Sphingomonadales</taxon>
        <taxon>Sphingomonadaceae</taxon>
        <taxon>Sphingobium</taxon>
    </lineage>
</organism>
<dbReference type="GO" id="GO:0003677">
    <property type="term" value="F:DNA binding"/>
    <property type="evidence" value="ECO:0007669"/>
    <property type="project" value="InterPro"/>
</dbReference>
<evidence type="ECO:0000259" key="2">
    <source>
        <dbReference type="PROSITE" id="PS50043"/>
    </source>
</evidence>
<dbReference type="Pfam" id="PF08281">
    <property type="entry name" value="Sigma70_r4_2"/>
    <property type="match status" value="1"/>
</dbReference>
<keyword evidence="1" id="KW-0472">Membrane</keyword>
<dbReference type="SUPFAM" id="SSF46894">
    <property type="entry name" value="C-terminal effector domain of the bipartite response regulators"/>
    <property type="match status" value="1"/>
</dbReference>
<dbReference type="AlphaFoldDB" id="A0AA42WTM0"/>
<gene>
    <name evidence="3" type="ORF">N5J77_00740</name>
</gene>
<dbReference type="InterPro" id="IPR000792">
    <property type="entry name" value="Tscrpt_reg_LuxR_C"/>
</dbReference>
<dbReference type="InterPro" id="IPR036388">
    <property type="entry name" value="WH-like_DNA-bd_sf"/>
</dbReference>
<keyword evidence="1" id="KW-0812">Transmembrane</keyword>
<dbReference type="RefSeq" id="WP_231736537.1">
    <property type="nucleotide sequence ID" value="NZ_JAOCKX010000001.1"/>
</dbReference>
<dbReference type="InterPro" id="IPR016032">
    <property type="entry name" value="Sig_transdc_resp-reg_C-effctor"/>
</dbReference>
<evidence type="ECO:0000313" key="4">
    <source>
        <dbReference type="Proteomes" id="UP001162318"/>
    </source>
</evidence>